<dbReference type="HAMAP" id="MF_01270">
    <property type="entry name" value="AnhMurNAc_kinase"/>
    <property type="match status" value="1"/>
</dbReference>
<comment type="catalytic activity">
    <reaction evidence="1">
        <text>1,6-anhydro-N-acetyl-beta-muramate + ATP + H2O = N-acetyl-D-muramate 6-phosphate + ADP + H(+)</text>
        <dbReference type="Rhea" id="RHEA:24952"/>
        <dbReference type="ChEBI" id="CHEBI:15377"/>
        <dbReference type="ChEBI" id="CHEBI:15378"/>
        <dbReference type="ChEBI" id="CHEBI:30616"/>
        <dbReference type="ChEBI" id="CHEBI:58690"/>
        <dbReference type="ChEBI" id="CHEBI:58722"/>
        <dbReference type="ChEBI" id="CHEBI:456216"/>
        <dbReference type="EC" id="2.7.1.170"/>
    </reaction>
</comment>
<dbReference type="Proteomes" id="UP000290649">
    <property type="component" value="Unassembled WGS sequence"/>
</dbReference>
<dbReference type="InterPro" id="IPR043129">
    <property type="entry name" value="ATPase_NBD"/>
</dbReference>
<comment type="function">
    <text evidence="1">Catalyzes the specific phosphorylation of 1,6-anhydro-N-acetylmuramic acid (anhMurNAc) with the simultaneous cleavage of the 1,6-anhydro ring, generating MurNAc-6-P. Is required for the utilization of anhMurNAc either imported from the medium or derived from its own cell wall murein, and thus plays a role in cell wall recycling.</text>
</comment>
<dbReference type="Gene3D" id="3.30.420.40">
    <property type="match status" value="2"/>
</dbReference>
<dbReference type="SUPFAM" id="SSF53067">
    <property type="entry name" value="Actin-like ATPase domain"/>
    <property type="match status" value="1"/>
</dbReference>
<evidence type="ECO:0000313" key="2">
    <source>
        <dbReference type="EMBL" id="RXJ02541.1"/>
    </source>
</evidence>
<organism evidence="2 3">
    <name type="scientific">Anaerobacillus alkaliphilus</name>
    <dbReference type="NCBI Taxonomy" id="1548597"/>
    <lineage>
        <taxon>Bacteria</taxon>
        <taxon>Bacillati</taxon>
        <taxon>Bacillota</taxon>
        <taxon>Bacilli</taxon>
        <taxon>Bacillales</taxon>
        <taxon>Bacillaceae</taxon>
        <taxon>Anaerobacillus</taxon>
    </lineage>
</organism>
<dbReference type="RefSeq" id="WP_129077387.1">
    <property type="nucleotide sequence ID" value="NZ_QOUX01000023.1"/>
</dbReference>
<dbReference type="NCBIfam" id="NF007148">
    <property type="entry name" value="PRK09585.3-2"/>
    <property type="match status" value="1"/>
</dbReference>
<protein>
    <recommendedName>
        <fullName evidence="1">Anhydro-N-acetylmuramic acid kinase</fullName>
        <ecNumber evidence="1">2.7.1.170</ecNumber>
    </recommendedName>
    <alternativeName>
        <fullName evidence="1">AnhMurNAc kinase</fullName>
    </alternativeName>
</protein>
<comment type="similarity">
    <text evidence="1">Belongs to the anhydro-N-acetylmuramic acid kinase family.</text>
</comment>
<comment type="pathway">
    <text evidence="1">Cell wall biogenesis; peptidoglycan recycling.</text>
</comment>
<keyword evidence="1" id="KW-0067">ATP-binding</keyword>
<dbReference type="PANTHER" id="PTHR30605:SF0">
    <property type="entry name" value="ANHYDRO-N-ACETYLMURAMIC ACID KINASE"/>
    <property type="match status" value="1"/>
</dbReference>
<name>A0A4Q0VV39_9BACI</name>
<comment type="caution">
    <text evidence="2">The sequence shown here is derived from an EMBL/GenBank/DDBJ whole genome shotgun (WGS) entry which is preliminary data.</text>
</comment>
<keyword evidence="1 2" id="KW-0808">Transferase</keyword>
<dbReference type="GO" id="GO:0097175">
    <property type="term" value="P:1,6-anhydro-N-acetyl-beta-muramic acid catabolic process"/>
    <property type="evidence" value="ECO:0007669"/>
    <property type="project" value="UniProtKB-UniRule"/>
</dbReference>
<dbReference type="OrthoDB" id="9763949at2"/>
<reference evidence="2 3" key="1">
    <citation type="journal article" date="2019" name="Int. J. Syst. Evol. Microbiol.">
        <title>Anaerobacillus alkaliphilus sp. nov., a novel alkaliphilic and moderately halophilic bacterium.</title>
        <authorList>
            <person name="Borsodi A.K."/>
            <person name="Aszalos J.M."/>
            <person name="Bihari P."/>
            <person name="Nagy I."/>
            <person name="Schumann P."/>
            <person name="Sproer C."/>
            <person name="Kovacs A.L."/>
            <person name="Boka K."/>
            <person name="Dobosy P."/>
            <person name="Ovari M."/>
            <person name="Szili-Kovacs T."/>
            <person name="Toth E."/>
        </authorList>
    </citation>
    <scope>NUCLEOTIDE SEQUENCE [LARGE SCALE GENOMIC DNA]</scope>
    <source>
        <strain evidence="2 3">B16-10</strain>
    </source>
</reference>
<dbReference type="InterPro" id="IPR005338">
    <property type="entry name" value="Anhydro_N_Ac-Mur_kinase"/>
</dbReference>
<sequence length="394" mass="42923">MIQQLQQIVQKEKKYAVGLMSGTSLDGIDAALVEISYSGENTEVQLLEFETLPYSDLERARFLSLCSPETSSVETICLANVELGKKFAQAALTVIHKAGLVTSDIDFISSHGQTIFHMPEQYATLQIGELAVIAEESGILTVGDFRPSDMAAGGQGAPLVPFVDYLLFKHKHKGRILLNIGGISNISVLKADGKSNEVIAFDTGPGNVLIDSIVIIGSKGELSFDPNGEIARSGTVCNSWLEEIINHDPFVYQQPPKSTGRELYSQEFARHLWEQGQARNMEFKDIVATVTAFTAHSIAINIKRFVDGRYETEEILVGGGGTYNDTLLAYLQALTDKKVGKMEDWNFSSDAKEAIAFAILGNEFLHGNANNLPSATGAKKQAIMGKLVFPSKEK</sequence>
<dbReference type="EC" id="2.7.1.170" evidence="1"/>
<evidence type="ECO:0000313" key="3">
    <source>
        <dbReference type="Proteomes" id="UP000290649"/>
    </source>
</evidence>
<dbReference type="Pfam" id="PF03702">
    <property type="entry name" value="AnmK"/>
    <property type="match status" value="1"/>
</dbReference>
<keyword evidence="1" id="KW-0119">Carbohydrate metabolism</keyword>
<dbReference type="GO" id="GO:0005524">
    <property type="term" value="F:ATP binding"/>
    <property type="evidence" value="ECO:0007669"/>
    <property type="project" value="UniProtKB-UniRule"/>
</dbReference>
<dbReference type="GO" id="GO:0006040">
    <property type="term" value="P:amino sugar metabolic process"/>
    <property type="evidence" value="ECO:0007669"/>
    <property type="project" value="InterPro"/>
</dbReference>
<dbReference type="GO" id="GO:0016773">
    <property type="term" value="F:phosphotransferase activity, alcohol group as acceptor"/>
    <property type="evidence" value="ECO:0007669"/>
    <property type="project" value="UniProtKB-UniRule"/>
</dbReference>
<dbReference type="GO" id="GO:0009254">
    <property type="term" value="P:peptidoglycan turnover"/>
    <property type="evidence" value="ECO:0007669"/>
    <property type="project" value="UniProtKB-UniRule"/>
</dbReference>
<dbReference type="UniPathway" id="UPA00544"/>
<proteinExistence type="inferred from homology"/>
<keyword evidence="1" id="KW-0547">Nucleotide-binding</keyword>
<keyword evidence="1 2" id="KW-0418">Kinase</keyword>
<dbReference type="PANTHER" id="PTHR30605">
    <property type="entry name" value="ANHYDRO-N-ACETYLMURAMIC ACID KINASE"/>
    <property type="match status" value="1"/>
</dbReference>
<dbReference type="GO" id="GO:0016301">
    <property type="term" value="F:kinase activity"/>
    <property type="evidence" value="ECO:0007669"/>
    <property type="project" value="UniProtKB-KW"/>
</dbReference>
<evidence type="ECO:0000256" key="1">
    <source>
        <dbReference type="HAMAP-Rule" id="MF_01270"/>
    </source>
</evidence>
<dbReference type="UniPathway" id="UPA00343"/>
<dbReference type="EMBL" id="QOUX01000023">
    <property type="protein sequence ID" value="RXJ02541.1"/>
    <property type="molecule type" value="Genomic_DNA"/>
</dbReference>
<comment type="pathway">
    <text evidence="1">Amino-sugar metabolism; 1,6-anhydro-N-acetylmuramate degradation.</text>
</comment>
<keyword evidence="3" id="KW-1185">Reference proteome</keyword>
<dbReference type="CDD" id="cd24050">
    <property type="entry name" value="ASKHA_NBD_ANMK"/>
    <property type="match status" value="1"/>
</dbReference>
<feature type="binding site" evidence="1">
    <location>
        <begin position="22"/>
        <end position="29"/>
    </location>
    <ligand>
        <name>ATP</name>
        <dbReference type="ChEBI" id="CHEBI:30616"/>
    </ligand>
</feature>
<dbReference type="AlphaFoldDB" id="A0A4Q0VV39"/>
<gene>
    <name evidence="1" type="primary">anmK</name>
    <name evidence="2" type="ORF">DS745_06100</name>
</gene>
<accession>A0A4Q0VV39</accession>